<accession>A0A2W5KMI4</accession>
<gene>
    <name evidence="2" type="ORF">DI564_02755</name>
</gene>
<dbReference type="GO" id="GO:0030151">
    <property type="term" value="F:molybdenum ion binding"/>
    <property type="evidence" value="ECO:0007669"/>
    <property type="project" value="InterPro"/>
</dbReference>
<dbReference type="Proteomes" id="UP000249046">
    <property type="component" value="Unassembled WGS sequence"/>
</dbReference>
<comment type="caution">
    <text evidence="2">The sequence shown here is derived from an EMBL/GenBank/DDBJ whole genome shotgun (WGS) entry which is preliminary data.</text>
</comment>
<dbReference type="Pfam" id="PF03476">
    <property type="entry name" value="MOSC_N"/>
    <property type="match status" value="1"/>
</dbReference>
<protein>
    <submittedName>
        <fullName evidence="2">MOSC domain-containing protein</fullName>
    </submittedName>
</protein>
<dbReference type="GO" id="GO:0003824">
    <property type="term" value="F:catalytic activity"/>
    <property type="evidence" value="ECO:0007669"/>
    <property type="project" value="InterPro"/>
</dbReference>
<dbReference type="PANTHER" id="PTHR14237">
    <property type="entry name" value="MOLYBDOPTERIN COFACTOR SULFURASE MOSC"/>
    <property type="match status" value="1"/>
</dbReference>
<dbReference type="GO" id="GO:0030170">
    <property type="term" value="F:pyridoxal phosphate binding"/>
    <property type="evidence" value="ECO:0007669"/>
    <property type="project" value="InterPro"/>
</dbReference>
<dbReference type="EMBL" id="QFPO01000003">
    <property type="protein sequence ID" value="PZQ18251.1"/>
    <property type="molecule type" value="Genomic_DNA"/>
</dbReference>
<name>A0A2W5KMI4_9GAMM</name>
<dbReference type="PROSITE" id="PS51340">
    <property type="entry name" value="MOSC"/>
    <property type="match status" value="1"/>
</dbReference>
<dbReference type="InterPro" id="IPR005302">
    <property type="entry name" value="MoCF_Sase_C"/>
</dbReference>
<dbReference type="SUPFAM" id="SSF141673">
    <property type="entry name" value="MOSC N-terminal domain-like"/>
    <property type="match status" value="1"/>
</dbReference>
<feature type="domain" description="MOSC" evidence="1">
    <location>
        <begin position="87"/>
        <end position="264"/>
    </location>
</feature>
<dbReference type="Pfam" id="PF03473">
    <property type="entry name" value="MOSC"/>
    <property type="match status" value="1"/>
</dbReference>
<organism evidence="2 3">
    <name type="scientific">Rhodanobacter denitrificans</name>
    <dbReference type="NCBI Taxonomy" id="666685"/>
    <lineage>
        <taxon>Bacteria</taxon>
        <taxon>Pseudomonadati</taxon>
        <taxon>Pseudomonadota</taxon>
        <taxon>Gammaproteobacteria</taxon>
        <taxon>Lysobacterales</taxon>
        <taxon>Rhodanobacteraceae</taxon>
        <taxon>Rhodanobacter</taxon>
    </lineage>
</organism>
<proteinExistence type="predicted"/>
<dbReference type="InterPro" id="IPR005303">
    <property type="entry name" value="MOCOS_middle"/>
</dbReference>
<sequence length="265" mass="28660">MPIALRGLYLYPLKSCAPLAQANASVEPRGLAGDRRWMVVDAAGRFVTGRQQPRLTLIRARPDGADALQLEAPDMPPLRLAPMRDGERVATTVWGSQVASLPGDAAADVWITRFLGQAARFVHMDEAALRPIDPDYGDGAVSYADGFPLLLISAAAMDGLNARLARPLSVLRFRPNLVVDGVDAHAEDGWKRIRIGEVAFDVVKPCTRCVFTTVDFERGARDEDGEPLRTLIGYRRGPDGVTFGQNLIPRGPGRIGVGDPVQVLA</sequence>
<evidence type="ECO:0000313" key="3">
    <source>
        <dbReference type="Proteomes" id="UP000249046"/>
    </source>
</evidence>
<dbReference type="SUPFAM" id="SSF50800">
    <property type="entry name" value="PK beta-barrel domain-like"/>
    <property type="match status" value="1"/>
</dbReference>
<reference evidence="2 3" key="1">
    <citation type="submission" date="2017-08" db="EMBL/GenBank/DDBJ databases">
        <title>Infants hospitalized years apart are colonized by the same room-sourced microbial strains.</title>
        <authorList>
            <person name="Brooks B."/>
            <person name="Olm M.R."/>
            <person name="Firek B.A."/>
            <person name="Baker R."/>
            <person name="Thomas B.C."/>
            <person name="Morowitz M.J."/>
            <person name="Banfield J.F."/>
        </authorList>
    </citation>
    <scope>NUCLEOTIDE SEQUENCE [LARGE SCALE GENOMIC DNA]</scope>
    <source>
        <strain evidence="2">S2_005_003_R2_42</strain>
    </source>
</reference>
<evidence type="ECO:0000259" key="1">
    <source>
        <dbReference type="PROSITE" id="PS51340"/>
    </source>
</evidence>
<dbReference type="PANTHER" id="PTHR14237:SF19">
    <property type="entry name" value="MITOCHONDRIAL AMIDOXIME REDUCING COMPONENT 1"/>
    <property type="match status" value="1"/>
</dbReference>
<dbReference type="AlphaFoldDB" id="A0A2W5KMI4"/>
<dbReference type="InterPro" id="IPR011037">
    <property type="entry name" value="Pyrv_Knase-like_insert_dom_sf"/>
</dbReference>
<evidence type="ECO:0000313" key="2">
    <source>
        <dbReference type="EMBL" id="PZQ18251.1"/>
    </source>
</evidence>